<evidence type="ECO:0000256" key="3">
    <source>
        <dbReference type="ARBA" id="ARBA00022722"/>
    </source>
</evidence>
<evidence type="ECO:0000256" key="5">
    <source>
        <dbReference type="ARBA" id="ARBA00022801"/>
    </source>
</evidence>
<dbReference type="AlphaFoldDB" id="A0A8X6V7Q2"/>
<dbReference type="GO" id="GO:0016787">
    <property type="term" value="F:hydrolase activity"/>
    <property type="evidence" value="ECO:0007669"/>
    <property type="project" value="UniProtKB-KW"/>
</dbReference>
<dbReference type="EMBL" id="BMAU01021198">
    <property type="protein sequence ID" value="GFX97548.1"/>
    <property type="molecule type" value="Genomic_DNA"/>
</dbReference>
<dbReference type="InterPro" id="IPR043502">
    <property type="entry name" value="DNA/RNA_pol_sf"/>
</dbReference>
<evidence type="ECO:0000313" key="8">
    <source>
        <dbReference type="EMBL" id="GFX97548.1"/>
    </source>
</evidence>
<keyword evidence="1" id="KW-0808">Transferase</keyword>
<keyword evidence="4" id="KW-0255">Endonuclease</keyword>
<dbReference type="CDD" id="cd01647">
    <property type="entry name" value="RT_LTR"/>
    <property type="match status" value="1"/>
</dbReference>
<evidence type="ECO:0000256" key="1">
    <source>
        <dbReference type="ARBA" id="ARBA00022679"/>
    </source>
</evidence>
<dbReference type="GO" id="GO:0003964">
    <property type="term" value="F:RNA-directed DNA polymerase activity"/>
    <property type="evidence" value="ECO:0007669"/>
    <property type="project" value="UniProtKB-KW"/>
</dbReference>
<evidence type="ECO:0000256" key="4">
    <source>
        <dbReference type="ARBA" id="ARBA00022759"/>
    </source>
</evidence>
<evidence type="ECO:0000313" key="9">
    <source>
        <dbReference type="Proteomes" id="UP000887159"/>
    </source>
</evidence>
<dbReference type="InterPro" id="IPR043128">
    <property type="entry name" value="Rev_trsase/Diguanyl_cyclase"/>
</dbReference>
<evidence type="ECO:0000256" key="2">
    <source>
        <dbReference type="ARBA" id="ARBA00022695"/>
    </source>
</evidence>
<reference evidence="8" key="1">
    <citation type="submission" date="2020-08" db="EMBL/GenBank/DDBJ databases">
        <title>Multicomponent nature underlies the extraordinary mechanical properties of spider dragline silk.</title>
        <authorList>
            <person name="Kono N."/>
            <person name="Nakamura H."/>
            <person name="Mori M."/>
            <person name="Yoshida Y."/>
            <person name="Ohtoshi R."/>
            <person name="Malay A.D."/>
            <person name="Moran D.A.P."/>
            <person name="Tomita M."/>
            <person name="Numata K."/>
            <person name="Arakawa K."/>
        </authorList>
    </citation>
    <scope>NUCLEOTIDE SEQUENCE</scope>
</reference>
<accession>A0A8X6V7Q2</accession>
<protein>
    <submittedName>
        <fullName evidence="8">Retrovirus-related Pol polyprotein from transposon 297</fullName>
    </submittedName>
</protein>
<dbReference type="GO" id="GO:0004519">
    <property type="term" value="F:endonuclease activity"/>
    <property type="evidence" value="ECO:0007669"/>
    <property type="project" value="UniProtKB-KW"/>
</dbReference>
<dbReference type="Gene3D" id="3.30.70.270">
    <property type="match status" value="1"/>
</dbReference>
<dbReference type="PANTHER" id="PTHR37984">
    <property type="entry name" value="PROTEIN CBG26694"/>
    <property type="match status" value="1"/>
</dbReference>
<dbReference type="Pfam" id="PF17917">
    <property type="entry name" value="RT_RNaseH"/>
    <property type="match status" value="1"/>
</dbReference>
<dbReference type="InterPro" id="IPR050951">
    <property type="entry name" value="Retrovirus_Pol_polyprotein"/>
</dbReference>
<proteinExistence type="predicted"/>
<keyword evidence="3" id="KW-0540">Nuclease</keyword>
<organism evidence="8 9">
    <name type="scientific">Trichonephila clavipes</name>
    <name type="common">Golden silk orbweaver</name>
    <name type="synonym">Nephila clavipes</name>
    <dbReference type="NCBI Taxonomy" id="2585209"/>
    <lineage>
        <taxon>Eukaryota</taxon>
        <taxon>Metazoa</taxon>
        <taxon>Ecdysozoa</taxon>
        <taxon>Arthropoda</taxon>
        <taxon>Chelicerata</taxon>
        <taxon>Arachnida</taxon>
        <taxon>Araneae</taxon>
        <taxon>Araneomorphae</taxon>
        <taxon>Entelegynae</taxon>
        <taxon>Araneoidea</taxon>
        <taxon>Nephilidae</taxon>
        <taxon>Trichonephila</taxon>
    </lineage>
</organism>
<dbReference type="Proteomes" id="UP000887159">
    <property type="component" value="Unassembled WGS sequence"/>
</dbReference>
<dbReference type="CDD" id="cd09274">
    <property type="entry name" value="RNase_HI_RT_Ty3"/>
    <property type="match status" value="1"/>
</dbReference>
<dbReference type="InterPro" id="IPR041373">
    <property type="entry name" value="RT_RNaseH"/>
</dbReference>
<dbReference type="Gene3D" id="3.10.20.370">
    <property type="match status" value="1"/>
</dbReference>
<evidence type="ECO:0000259" key="7">
    <source>
        <dbReference type="Pfam" id="PF17917"/>
    </source>
</evidence>
<sequence>MLKLGIIKVGESDYMSPMILIEVAGKEPRPCIDYRKLNGIIRTEYFPLPNIEERVEKVSAAKFITVLDLSKGYWQIPLSKTAQRYAAFCTSFGFSHPFRDQSSGCSRVPYPSHENPNTCFLRYSGLLPKIYKSVLGNRYSVDGCVEGRAKKGEIKWTTECENAFRELKGKLIDKPVLYAPNFEREFIVQTDASNAGMGAVLTQLTEQGEEHPILYLSKKFSEVEKRYCTTEKECASIVFAIKRLHYYLDGNSFLVMTDHNPLVWLNRNVSSNPRLMRWALALQPYNFRIVHRSGKSHKNADSLSRSVIDNYELLTMFSCS</sequence>
<name>A0A8X6V7Q2_TRICX</name>
<dbReference type="FunFam" id="3.10.20.370:FF:000001">
    <property type="entry name" value="Retrovirus-related Pol polyprotein from transposon 17.6-like protein"/>
    <property type="match status" value="1"/>
</dbReference>
<keyword evidence="9" id="KW-1185">Reference proteome</keyword>
<comment type="caution">
    <text evidence="8">The sequence shown here is derived from an EMBL/GenBank/DDBJ whole genome shotgun (WGS) entry which is preliminary data.</text>
</comment>
<dbReference type="Gene3D" id="3.10.10.10">
    <property type="entry name" value="HIV Type 1 Reverse Transcriptase, subunit A, domain 1"/>
    <property type="match status" value="1"/>
</dbReference>
<keyword evidence="6" id="KW-0695">RNA-directed DNA polymerase</keyword>
<keyword evidence="2" id="KW-0548">Nucleotidyltransferase</keyword>
<dbReference type="PANTHER" id="PTHR37984:SF5">
    <property type="entry name" value="PROTEIN NYNRIN-LIKE"/>
    <property type="match status" value="1"/>
</dbReference>
<dbReference type="SUPFAM" id="SSF56672">
    <property type="entry name" value="DNA/RNA polymerases"/>
    <property type="match status" value="1"/>
</dbReference>
<keyword evidence="5" id="KW-0378">Hydrolase</keyword>
<evidence type="ECO:0000256" key="6">
    <source>
        <dbReference type="ARBA" id="ARBA00022918"/>
    </source>
</evidence>
<feature type="domain" description="Reverse transcriptase RNase H-like" evidence="7">
    <location>
        <begin position="181"/>
        <end position="285"/>
    </location>
</feature>
<gene>
    <name evidence="8" type="primary">pol</name>
    <name evidence="8" type="ORF">TNCV_2841081</name>
</gene>